<organism evidence="1 2">
    <name type="scientific">Diaphorina citri</name>
    <name type="common">Asian citrus psyllid</name>
    <dbReference type="NCBI Taxonomy" id="121845"/>
    <lineage>
        <taxon>Eukaryota</taxon>
        <taxon>Metazoa</taxon>
        <taxon>Ecdysozoa</taxon>
        <taxon>Arthropoda</taxon>
        <taxon>Hexapoda</taxon>
        <taxon>Insecta</taxon>
        <taxon>Pterygota</taxon>
        <taxon>Neoptera</taxon>
        <taxon>Paraneoptera</taxon>
        <taxon>Hemiptera</taxon>
        <taxon>Sternorrhyncha</taxon>
        <taxon>Psylloidea</taxon>
        <taxon>Psyllidae</taxon>
        <taxon>Diaphorininae</taxon>
        <taxon>Diaphorina</taxon>
    </lineage>
</organism>
<protein>
    <submittedName>
        <fullName evidence="2">Uncharacterized protein LOC113472525</fullName>
    </submittedName>
</protein>
<proteinExistence type="predicted"/>
<dbReference type="Proteomes" id="UP000079169">
    <property type="component" value="Unplaced"/>
</dbReference>
<dbReference type="PaxDb" id="121845-A0A3Q0JI71"/>
<keyword evidence="1" id="KW-1185">Reference proteome</keyword>
<dbReference type="AlphaFoldDB" id="A0A3Q0JI71"/>
<sequence>MAGTSYTDRHNEAGKIIHQKLALDCHLITDYIPYYQYAPKTTLEDQHFRIYWDNPIQTDKTIIANRPDIVLVNKGTKETFLIDVAIPNDNNVEAKYNEKMEKYTELATEVKRIWKQNKVHIIPFIISATGITPSSFKYSLSKLNLPEDIHTKAQKAVIIKTASLIRKFLNT</sequence>
<evidence type="ECO:0000313" key="2">
    <source>
        <dbReference type="RefSeq" id="XP_026688107.1"/>
    </source>
</evidence>
<dbReference type="RefSeq" id="XP_026688107.1">
    <property type="nucleotide sequence ID" value="XM_026832306.1"/>
</dbReference>
<evidence type="ECO:0000313" key="1">
    <source>
        <dbReference type="Proteomes" id="UP000079169"/>
    </source>
</evidence>
<name>A0A3Q0JI71_DIACI</name>
<accession>A0A3Q0JI71</accession>
<dbReference type="PANTHER" id="PTHR35450">
    <property type="entry name" value="REVERSE TRANSCRIPTASE DOMAIN-CONTAINING PROTEIN"/>
    <property type="match status" value="1"/>
</dbReference>
<dbReference type="PANTHER" id="PTHR35450:SF2">
    <property type="entry name" value="REVERSE TRANSCRIPTASE DOMAIN-CONTAINING PROTEIN"/>
    <property type="match status" value="1"/>
</dbReference>
<dbReference type="KEGG" id="dci:113472525"/>
<reference evidence="2" key="1">
    <citation type="submission" date="2025-08" db="UniProtKB">
        <authorList>
            <consortium name="RefSeq"/>
        </authorList>
    </citation>
    <scope>IDENTIFICATION</scope>
</reference>
<dbReference type="GeneID" id="113472525"/>
<gene>
    <name evidence="2" type="primary">LOC113472525</name>
</gene>
<dbReference type="STRING" id="121845.A0A3Q0JI71"/>